<evidence type="ECO:0000313" key="2">
    <source>
        <dbReference type="EMBL" id="SSX02081.1"/>
    </source>
</evidence>
<dbReference type="AlphaFoldDB" id="A0A336M8T6"/>
<dbReference type="PANTHER" id="PTHR13238">
    <property type="entry name" value="PROTEIN C21ORF59"/>
    <property type="match status" value="1"/>
</dbReference>
<dbReference type="GO" id="GO:0003352">
    <property type="term" value="P:regulation of cilium movement"/>
    <property type="evidence" value="ECO:0007669"/>
    <property type="project" value="InterPro"/>
</dbReference>
<reference evidence="3" key="2">
    <citation type="submission" date="2018-07" db="EMBL/GenBank/DDBJ databases">
        <authorList>
            <person name="Quirk P.G."/>
            <person name="Krulwich T.A."/>
        </authorList>
    </citation>
    <scope>NUCLEOTIDE SEQUENCE</scope>
</reference>
<name>A0A336M8T6_CULSO</name>
<sequence length="293" mass="33566">MVVINIKRGDESQFLYETSLTNKVEVVQNDVLSIFNGRLKINRICSDMEELSNYGIALPPNMVGLTDEQIKELHLKDDFAENCTPSGGYSINEDPCKRRNGHQPNENLQSVIKKAITDAKNMVSRKLVNEGKCLTIKQVHQALDILKGAVRICYPMDLPPYDPIKMEFMNIEDLSGKQASQEVIESSNCQLWFAGRLMLNGNCLKDYLGQNEKTKVIVKIAKRQEGAPSREAAINEEQRKQMMLLTYRRQEELKVFVQKMYSQNKIGIYQEKIRRNSNLFFSTLLATNMHIQV</sequence>
<dbReference type="EMBL" id="UFQT01000257">
    <property type="protein sequence ID" value="SSX22458.1"/>
    <property type="molecule type" value="Genomic_DNA"/>
</dbReference>
<dbReference type="EMBL" id="UFQS01000257">
    <property type="protein sequence ID" value="SSX02081.1"/>
    <property type="molecule type" value="Genomic_DNA"/>
</dbReference>
<reference evidence="2" key="1">
    <citation type="submission" date="2018-04" db="EMBL/GenBank/DDBJ databases">
        <authorList>
            <person name="Go L.Y."/>
            <person name="Mitchell J.A."/>
        </authorList>
    </citation>
    <scope>NUCLEOTIDE SEQUENCE</scope>
    <source>
        <tissue evidence="2">Whole organism</tissue>
    </source>
</reference>
<evidence type="ECO:0000256" key="1">
    <source>
        <dbReference type="ARBA" id="ARBA00009619"/>
    </source>
</evidence>
<proteinExistence type="inferred from homology"/>
<accession>A0A336M8T6</accession>
<dbReference type="Pfam" id="PF11069">
    <property type="entry name" value="CFAP298"/>
    <property type="match status" value="1"/>
</dbReference>
<dbReference type="VEuPathDB" id="VectorBase:CSON006831"/>
<protein>
    <submittedName>
        <fullName evidence="3">CSON006831 protein</fullName>
    </submittedName>
</protein>
<dbReference type="PANTHER" id="PTHR13238:SF0">
    <property type="entry name" value="CILIA- AND FLAGELLA-ASSOCIATED PROTEIN 298"/>
    <property type="match status" value="1"/>
</dbReference>
<comment type="similarity">
    <text evidence="1">Belongs to the CFAP298 family.</text>
</comment>
<gene>
    <name evidence="3" type="primary">CSON006831</name>
</gene>
<organism evidence="3">
    <name type="scientific">Culicoides sonorensis</name>
    <name type="common">Biting midge</name>
    <dbReference type="NCBI Taxonomy" id="179676"/>
    <lineage>
        <taxon>Eukaryota</taxon>
        <taxon>Metazoa</taxon>
        <taxon>Ecdysozoa</taxon>
        <taxon>Arthropoda</taxon>
        <taxon>Hexapoda</taxon>
        <taxon>Insecta</taxon>
        <taxon>Pterygota</taxon>
        <taxon>Neoptera</taxon>
        <taxon>Endopterygota</taxon>
        <taxon>Diptera</taxon>
        <taxon>Nematocera</taxon>
        <taxon>Chironomoidea</taxon>
        <taxon>Ceratopogonidae</taxon>
        <taxon>Ceratopogoninae</taxon>
        <taxon>Culicoides</taxon>
        <taxon>Monoculicoides</taxon>
    </lineage>
</organism>
<dbReference type="InterPro" id="IPR021298">
    <property type="entry name" value="CFAP298"/>
</dbReference>
<evidence type="ECO:0000313" key="3">
    <source>
        <dbReference type="EMBL" id="SSX22458.1"/>
    </source>
</evidence>